<evidence type="ECO:0000256" key="3">
    <source>
        <dbReference type="ARBA" id="ARBA00023163"/>
    </source>
</evidence>
<feature type="transmembrane region" description="Helical" evidence="4">
    <location>
        <begin position="44"/>
        <end position="61"/>
    </location>
</feature>
<organism evidence="6 7">
    <name type="scientific">Chryseobacterium pennipullorum</name>
    <dbReference type="NCBI Taxonomy" id="2258963"/>
    <lineage>
        <taxon>Bacteria</taxon>
        <taxon>Pseudomonadati</taxon>
        <taxon>Bacteroidota</taxon>
        <taxon>Flavobacteriia</taxon>
        <taxon>Flavobacteriales</taxon>
        <taxon>Weeksellaceae</taxon>
        <taxon>Chryseobacterium group</taxon>
        <taxon>Chryseobacterium</taxon>
    </lineage>
</organism>
<dbReference type="InterPro" id="IPR009057">
    <property type="entry name" value="Homeodomain-like_sf"/>
</dbReference>
<comment type="caution">
    <text evidence="6">The sequence shown here is derived from an EMBL/GenBank/DDBJ whole genome shotgun (WGS) entry which is preliminary data.</text>
</comment>
<keyword evidence="4" id="KW-0812">Transmembrane</keyword>
<proteinExistence type="predicted"/>
<dbReference type="GO" id="GO:0003700">
    <property type="term" value="F:DNA-binding transcription factor activity"/>
    <property type="evidence" value="ECO:0007669"/>
    <property type="project" value="InterPro"/>
</dbReference>
<feature type="domain" description="HTH araC/xylS-type" evidence="5">
    <location>
        <begin position="230"/>
        <end position="334"/>
    </location>
</feature>
<evidence type="ECO:0000313" key="6">
    <source>
        <dbReference type="EMBL" id="REC49006.1"/>
    </source>
</evidence>
<dbReference type="GO" id="GO:0043565">
    <property type="term" value="F:sequence-specific DNA binding"/>
    <property type="evidence" value="ECO:0007669"/>
    <property type="project" value="InterPro"/>
</dbReference>
<dbReference type="RefSeq" id="WP_115927325.1">
    <property type="nucleotide sequence ID" value="NZ_QNVV01000003.1"/>
</dbReference>
<dbReference type="PANTHER" id="PTHR43280:SF29">
    <property type="entry name" value="ARAC-FAMILY TRANSCRIPTIONAL REGULATOR"/>
    <property type="match status" value="1"/>
</dbReference>
<feature type="transmembrane region" description="Helical" evidence="4">
    <location>
        <begin position="116"/>
        <end position="134"/>
    </location>
</feature>
<keyword evidence="4" id="KW-1133">Transmembrane helix</keyword>
<dbReference type="SMART" id="SM00342">
    <property type="entry name" value="HTH_ARAC"/>
    <property type="match status" value="1"/>
</dbReference>
<evidence type="ECO:0000313" key="7">
    <source>
        <dbReference type="Proteomes" id="UP000256257"/>
    </source>
</evidence>
<dbReference type="InterPro" id="IPR018060">
    <property type="entry name" value="HTH_AraC"/>
</dbReference>
<keyword evidence="2" id="KW-0238">DNA-binding</keyword>
<name>A0A3D9B6X0_9FLAO</name>
<feature type="transmembrane region" description="Helical" evidence="4">
    <location>
        <begin position="20"/>
        <end position="38"/>
    </location>
</feature>
<reference evidence="6 7" key="1">
    <citation type="submission" date="2018-06" db="EMBL/GenBank/DDBJ databases">
        <title>Novel Chryseobacterium species.</title>
        <authorList>
            <person name="Newman J."/>
            <person name="Hugo C."/>
            <person name="Oosthuizen L."/>
            <person name="Charimba G."/>
        </authorList>
    </citation>
    <scope>NUCLEOTIDE SEQUENCE [LARGE SCALE GENOMIC DNA]</scope>
    <source>
        <strain evidence="6 7">7_F195</strain>
    </source>
</reference>
<keyword evidence="4" id="KW-0472">Membrane</keyword>
<feature type="transmembrane region" description="Helical" evidence="4">
    <location>
        <begin position="68"/>
        <end position="87"/>
    </location>
</feature>
<dbReference type="PROSITE" id="PS01124">
    <property type="entry name" value="HTH_ARAC_FAMILY_2"/>
    <property type="match status" value="1"/>
</dbReference>
<protein>
    <recommendedName>
        <fullName evidence="5">HTH araC/xylS-type domain-containing protein</fullName>
    </recommendedName>
</protein>
<keyword evidence="7" id="KW-1185">Reference proteome</keyword>
<dbReference type="Pfam" id="PF12833">
    <property type="entry name" value="HTH_18"/>
    <property type="match status" value="1"/>
</dbReference>
<dbReference type="Gene3D" id="1.10.10.60">
    <property type="entry name" value="Homeodomain-like"/>
    <property type="match status" value="1"/>
</dbReference>
<evidence type="ECO:0000259" key="5">
    <source>
        <dbReference type="PROSITE" id="PS01124"/>
    </source>
</evidence>
<dbReference type="AlphaFoldDB" id="A0A3D9B6X0"/>
<dbReference type="OrthoDB" id="9779074at2"/>
<sequence>MNSKKEEIKKLKLELMDRYVVSMTFILAIYVGIFTFFIPDKIMSWYLAVGVLFLGGPYVFIRKRYSPDLLVTTFLICVPIYSFYIILSFWENSVASFSILLPIPLGAYIYFSKKAVLLYTLYVIVTIITVSIVANNFNFNFPKHTREEIKFSDTLLFISNISIVFLLIHYKDKIKRLEAQDQLAVSSATSALLNVENATEDAITTVPDSRSIIRAVSDSVDIEAMETLFEKIEAIMNQNMLFKDTKLNLSRLSVVLDINSSYISKAIRYKEYPNFNTYLNIYRIDYVKKLLQETDFQKTTLMYVYTEAGFSNQSTFNRVFKQIEGITPSEYIQQNLKTDTNDSA</sequence>
<feature type="transmembrane region" description="Helical" evidence="4">
    <location>
        <begin position="93"/>
        <end position="111"/>
    </location>
</feature>
<dbReference type="SUPFAM" id="SSF46689">
    <property type="entry name" value="Homeodomain-like"/>
    <property type="match status" value="1"/>
</dbReference>
<gene>
    <name evidence="6" type="ORF">DRF67_05465</name>
</gene>
<accession>A0A3D9B6X0</accession>
<dbReference type="EMBL" id="QNVV01000003">
    <property type="protein sequence ID" value="REC49006.1"/>
    <property type="molecule type" value="Genomic_DNA"/>
</dbReference>
<evidence type="ECO:0000256" key="4">
    <source>
        <dbReference type="SAM" id="Phobius"/>
    </source>
</evidence>
<dbReference type="Proteomes" id="UP000256257">
    <property type="component" value="Unassembled WGS sequence"/>
</dbReference>
<feature type="transmembrane region" description="Helical" evidence="4">
    <location>
        <begin position="154"/>
        <end position="170"/>
    </location>
</feature>
<evidence type="ECO:0000256" key="2">
    <source>
        <dbReference type="ARBA" id="ARBA00023125"/>
    </source>
</evidence>
<dbReference type="PANTHER" id="PTHR43280">
    <property type="entry name" value="ARAC-FAMILY TRANSCRIPTIONAL REGULATOR"/>
    <property type="match status" value="1"/>
</dbReference>
<keyword evidence="1" id="KW-0805">Transcription regulation</keyword>
<evidence type="ECO:0000256" key="1">
    <source>
        <dbReference type="ARBA" id="ARBA00023015"/>
    </source>
</evidence>
<keyword evidence="3" id="KW-0804">Transcription</keyword>